<dbReference type="RefSeq" id="XP_069234094.1">
    <property type="nucleotide sequence ID" value="XM_069368882.1"/>
</dbReference>
<feature type="compositionally biased region" description="Low complexity" evidence="1">
    <location>
        <begin position="16"/>
        <end position="35"/>
    </location>
</feature>
<name>A0AB34L845_9PEZI</name>
<keyword evidence="3" id="KW-1185">Reference proteome</keyword>
<dbReference type="EMBL" id="JAAQHG020000001">
    <property type="protein sequence ID" value="KAL1590989.1"/>
    <property type="molecule type" value="Genomic_DNA"/>
</dbReference>
<dbReference type="GeneID" id="96001720"/>
<gene>
    <name evidence="2" type="ORF">WHR41_00276</name>
</gene>
<dbReference type="AlphaFoldDB" id="A0AB34L845"/>
<proteinExistence type="predicted"/>
<sequence>MSARKIQIPSIYTRDSSFSSKRPGSSISSISTQRSVHPSVQPTRASTTATPAAPTAVPTAAPAAPPPATPATGLLVLITAGTPNASLKSYVKTALTKGSSITEVVVLGEQKHEQALKQLKVEMYGLAGAMKRELGVNVEYGQAPLSEEEIRQHLTKVLDRTGRKELHGVLIDLSEEEMQPMDVLEVEPQVLMGQWLRSVGFVHAVARCTIPLLRVAAHRASQAVPMPEKALKCPFFVTTLKSSSGTSGGMHIVALRSLLDSLSTLGNRDITFGEADVLLAPEPEPVVQERQTAIAPTNGWNDHSEDFSAGESPTKLWGMWSMQQELGDF</sequence>
<accession>A0AB34L845</accession>
<evidence type="ECO:0000256" key="1">
    <source>
        <dbReference type="SAM" id="MobiDB-lite"/>
    </source>
</evidence>
<reference evidence="2 3" key="1">
    <citation type="journal article" date="2020" name="Microbiol. Resour. Announc.">
        <title>Draft Genome Sequence of a Cladosporium Species Isolated from the Mesophotic Ascidian Didemnum maculosum.</title>
        <authorList>
            <person name="Gioti A."/>
            <person name="Siaperas R."/>
            <person name="Nikolaivits E."/>
            <person name="Le Goff G."/>
            <person name="Ouazzani J."/>
            <person name="Kotoulas G."/>
            <person name="Topakas E."/>
        </authorList>
    </citation>
    <scope>NUCLEOTIDE SEQUENCE [LARGE SCALE GENOMIC DNA]</scope>
    <source>
        <strain evidence="2 3">TM138-S3</strain>
    </source>
</reference>
<evidence type="ECO:0000313" key="2">
    <source>
        <dbReference type="EMBL" id="KAL1590989.1"/>
    </source>
</evidence>
<organism evidence="2 3">
    <name type="scientific">Cladosporium halotolerans</name>
    <dbReference type="NCBI Taxonomy" id="1052096"/>
    <lineage>
        <taxon>Eukaryota</taxon>
        <taxon>Fungi</taxon>
        <taxon>Dikarya</taxon>
        <taxon>Ascomycota</taxon>
        <taxon>Pezizomycotina</taxon>
        <taxon>Dothideomycetes</taxon>
        <taxon>Dothideomycetidae</taxon>
        <taxon>Cladosporiales</taxon>
        <taxon>Cladosporiaceae</taxon>
        <taxon>Cladosporium</taxon>
    </lineage>
</organism>
<dbReference type="Proteomes" id="UP000803884">
    <property type="component" value="Unassembled WGS sequence"/>
</dbReference>
<evidence type="ECO:0000313" key="3">
    <source>
        <dbReference type="Proteomes" id="UP000803884"/>
    </source>
</evidence>
<protein>
    <submittedName>
        <fullName evidence="2">Uncharacterized protein</fullName>
    </submittedName>
</protein>
<feature type="compositionally biased region" description="Low complexity" evidence="1">
    <location>
        <begin position="42"/>
        <end position="62"/>
    </location>
</feature>
<comment type="caution">
    <text evidence="2">The sequence shown here is derived from an EMBL/GenBank/DDBJ whole genome shotgun (WGS) entry which is preliminary data.</text>
</comment>
<feature type="region of interest" description="Disordered" evidence="1">
    <location>
        <begin position="1"/>
        <end position="65"/>
    </location>
</feature>